<dbReference type="InterPro" id="IPR016035">
    <property type="entry name" value="Acyl_Trfase/lysoPLipase"/>
</dbReference>
<evidence type="ECO:0000313" key="6">
    <source>
        <dbReference type="EMBL" id="MFD1194307.1"/>
    </source>
</evidence>
<proteinExistence type="predicted"/>
<evidence type="ECO:0000256" key="3">
    <source>
        <dbReference type="ARBA" id="ARBA00023098"/>
    </source>
</evidence>
<organism evidence="6 7">
    <name type="scientific">Seohaeicola saemankumensis</name>
    <dbReference type="NCBI Taxonomy" id="481181"/>
    <lineage>
        <taxon>Bacteria</taxon>
        <taxon>Pseudomonadati</taxon>
        <taxon>Pseudomonadota</taxon>
        <taxon>Alphaproteobacteria</taxon>
        <taxon>Rhodobacterales</taxon>
        <taxon>Roseobacteraceae</taxon>
        <taxon>Seohaeicola</taxon>
    </lineage>
</organism>
<comment type="caution">
    <text evidence="4">Lacks conserved residue(s) required for the propagation of feature annotation.</text>
</comment>
<keyword evidence="3 4" id="KW-0443">Lipid metabolism</keyword>
<protein>
    <submittedName>
        <fullName evidence="6">Patatin-like phospholipase family protein</fullName>
    </submittedName>
</protein>
<evidence type="ECO:0000313" key="7">
    <source>
        <dbReference type="Proteomes" id="UP001597151"/>
    </source>
</evidence>
<keyword evidence="1 4" id="KW-0378">Hydrolase</keyword>
<accession>A0ABW3TE31</accession>
<keyword evidence="7" id="KW-1185">Reference proteome</keyword>
<dbReference type="PANTHER" id="PTHR14226:SF76">
    <property type="entry name" value="NTE FAMILY PROTEIN RSSA"/>
    <property type="match status" value="1"/>
</dbReference>
<evidence type="ECO:0000256" key="1">
    <source>
        <dbReference type="ARBA" id="ARBA00022801"/>
    </source>
</evidence>
<feature type="short sequence motif" description="GXSXG" evidence="4">
    <location>
        <begin position="36"/>
        <end position="40"/>
    </location>
</feature>
<evidence type="ECO:0000259" key="5">
    <source>
        <dbReference type="PROSITE" id="PS51635"/>
    </source>
</evidence>
<keyword evidence="2 4" id="KW-0442">Lipid degradation</keyword>
<feature type="domain" description="PNPLA" evidence="5">
    <location>
        <begin position="5"/>
        <end position="165"/>
    </location>
</feature>
<dbReference type="EMBL" id="JBHTKR010000002">
    <property type="protein sequence ID" value="MFD1194307.1"/>
    <property type="molecule type" value="Genomic_DNA"/>
</dbReference>
<sequence>MRLGLALGSGGARGWAHVGVLLALRDLGIRPDVVAGTSMGALIGAVWAAGCLDEMEGWARSQTRADILAKMDFSFSGGGLMRGSVVMQVLSDLGVPDTFEELEHPLIVVATDMTSGREVWLQKGSLHHAVRGSVSIPGILSPYWHDGKWLLDGGLTNPVPTSACRALGADVTIAVNPNAKPENALWRQPPTGESFWEQLSQKTMLSHIVSPLQGMLGEEEASKTPKPAAPNYAEVVSVSIDIMTEFVRKARAASDPPHLTLNMELGKISLLEMHRAGEAIDAGRRLVADQSQAIKALCKTA</sequence>
<name>A0ABW3TE31_9RHOB</name>
<gene>
    <name evidence="6" type="ORF">ACFQ3C_06465</name>
</gene>
<evidence type="ECO:0000256" key="2">
    <source>
        <dbReference type="ARBA" id="ARBA00022963"/>
    </source>
</evidence>
<feature type="short sequence motif" description="DGA/G" evidence="4">
    <location>
        <begin position="152"/>
        <end position="154"/>
    </location>
</feature>
<dbReference type="RefSeq" id="WP_380789723.1">
    <property type="nucleotide sequence ID" value="NZ_JBHTKR010000002.1"/>
</dbReference>
<dbReference type="Gene3D" id="3.40.1090.10">
    <property type="entry name" value="Cytosolic phospholipase A2 catalytic domain"/>
    <property type="match status" value="2"/>
</dbReference>
<dbReference type="PANTHER" id="PTHR14226">
    <property type="entry name" value="NEUROPATHY TARGET ESTERASE/SWISS CHEESE D.MELANOGASTER"/>
    <property type="match status" value="1"/>
</dbReference>
<dbReference type="Proteomes" id="UP001597151">
    <property type="component" value="Unassembled WGS sequence"/>
</dbReference>
<dbReference type="InterPro" id="IPR050301">
    <property type="entry name" value="NTE"/>
</dbReference>
<dbReference type="InterPro" id="IPR002641">
    <property type="entry name" value="PNPLA_dom"/>
</dbReference>
<dbReference type="Pfam" id="PF01734">
    <property type="entry name" value="Patatin"/>
    <property type="match status" value="1"/>
</dbReference>
<dbReference type="SUPFAM" id="SSF52151">
    <property type="entry name" value="FabD/lysophospholipase-like"/>
    <property type="match status" value="1"/>
</dbReference>
<feature type="active site" description="Nucleophile" evidence="4">
    <location>
        <position position="38"/>
    </location>
</feature>
<reference evidence="7" key="1">
    <citation type="journal article" date="2019" name="Int. J. Syst. Evol. Microbiol.">
        <title>The Global Catalogue of Microorganisms (GCM) 10K type strain sequencing project: providing services to taxonomists for standard genome sequencing and annotation.</title>
        <authorList>
            <consortium name="The Broad Institute Genomics Platform"/>
            <consortium name="The Broad Institute Genome Sequencing Center for Infectious Disease"/>
            <person name="Wu L."/>
            <person name="Ma J."/>
        </authorList>
    </citation>
    <scope>NUCLEOTIDE SEQUENCE [LARGE SCALE GENOMIC DNA]</scope>
    <source>
        <strain evidence="7">CCUG 55328</strain>
    </source>
</reference>
<feature type="active site" description="Proton acceptor" evidence="4">
    <location>
        <position position="152"/>
    </location>
</feature>
<dbReference type="PROSITE" id="PS51635">
    <property type="entry name" value="PNPLA"/>
    <property type="match status" value="1"/>
</dbReference>
<evidence type="ECO:0000256" key="4">
    <source>
        <dbReference type="PROSITE-ProRule" id="PRU01161"/>
    </source>
</evidence>
<comment type="caution">
    <text evidence="6">The sequence shown here is derived from an EMBL/GenBank/DDBJ whole genome shotgun (WGS) entry which is preliminary data.</text>
</comment>